<proteinExistence type="predicted"/>
<gene>
    <name evidence="1" type="ORF">QJS10_CPB14g01381</name>
</gene>
<reference evidence="1" key="2">
    <citation type="submission" date="2023-06" db="EMBL/GenBank/DDBJ databases">
        <authorList>
            <person name="Ma L."/>
            <person name="Liu K.-W."/>
            <person name="Li Z."/>
            <person name="Hsiao Y.-Y."/>
            <person name="Qi Y."/>
            <person name="Fu T."/>
            <person name="Tang G."/>
            <person name="Zhang D."/>
            <person name="Sun W.-H."/>
            <person name="Liu D.-K."/>
            <person name="Li Y."/>
            <person name="Chen G.-Z."/>
            <person name="Liu X.-D."/>
            <person name="Liao X.-Y."/>
            <person name="Jiang Y.-T."/>
            <person name="Yu X."/>
            <person name="Hao Y."/>
            <person name="Huang J."/>
            <person name="Zhao X.-W."/>
            <person name="Ke S."/>
            <person name="Chen Y.-Y."/>
            <person name="Wu W.-L."/>
            <person name="Hsu J.-L."/>
            <person name="Lin Y.-F."/>
            <person name="Huang M.-D."/>
            <person name="Li C.-Y."/>
            <person name="Huang L."/>
            <person name="Wang Z.-W."/>
            <person name="Zhao X."/>
            <person name="Zhong W.-Y."/>
            <person name="Peng D.-H."/>
            <person name="Ahmad S."/>
            <person name="Lan S."/>
            <person name="Zhang J.-S."/>
            <person name="Tsai W.-C."/>
            <person name="Van De Peer Y."/>
            <person name="Liu Z.-J."/>
        </authorList>
    </citation>
    <scope>NUCLEOTIDE SEQUENCE</scope>
    <source>
        <strain evidence="1">CP</strain>
        <tissue evidence="1">Leaves</tissue>
    </source>
</reference>
<protein>
    <submittedName>
        <fullName evidence="1">Uncharacterized protein</fullName>
    </submittedName>
</protein>
<evidence type="ECO:0000313" key="1">
    <source>
        <dbReference type="EMBL" id="KAK1298079.1"/>
    </source>
</evidence>
<dbReference type="EMBL" id="JAUJYO010000014">
    <property type="protein sequence ID" value="KAK1298079.1"/>
    <property type="molecule type" value="Genomic_DNA"/>
</dbReference>
<evidence type="ECO:0000313" key="2">
    <source>
        <dbReference type="Proteomes" id="UP001180020"/>
    </source>
</evidence>
<accession>A0AAV9DB39</accession>
<organism evidence="1 2">
    <name type="scientific">Acorus calamus</name>
    <name type="common">Sweet flag</name>
    <dbReference type="NCBI Taxonomy" id="4465"/>
    <lineage>
        <taxon>Eukaryota</taxon>
        <taxon>Viridiplantae</taxon>
        <taxon>Streptophyta</taxon>
        <taxon>Embryophyta</taxon>
        <taxon>Tracheophyta</taxon>
        <taxon>Spermatophyta</taxon>
        <taxon>Magnoliopsida</taxon>
        <taxon>Liliopsida</taxon>
        <taxon>Acoraceae</taxon>
        <taxon>Acorus</taxon>
    </lineage>
</organism>
<reference evidence="1" key="1">
    <citation type="journal article" date="2023" name="Nat. Commun.">
        <title>Diploid and tetraploid genomes of Acorus and the evolution of monocots.</title>
        <authorList>
            <person name="Ma L."/>
            <person name="Liu K.W."/>
            <person name="Li Z."/>
            <person name="Hsiao Y.Y."/>
            <person name="Qi Y."/>
            <person name="Fu T."/>
            <person name="Tang G.D."/>
            <person name="Zhang D."/>
            <person name="Sun W.H."/>
            <person name="Liu D.K."/>
            <person name="Li Y."/>
            <person name="Chen G.Z."/>
            <person name="Liu X.D."/>
            <person name="Liao X.Y."/>
            <person name="Jiang Y.T."/>
            <person name="Yu X."/>
            <person name="Hao Y."/>
            <person name="Huang J."/>
            <person name="Zhao X.W."/>
            <person name="Ke S."/>
            <person name="Chen Y.Y."/>
            <person name="Wu W.L."/>
            <person name="Hsu J.L."/>
            <person name="Lin Y.F."/>
            <person name="Huang M.D."/>
            <person name="Li C.Y."/>
            <person name="Huang L."/>
            <person name="Wang Z.W."/>
            <person name="Zhao X."/>
            <person name="Zhong W.Y."/>
            <person name="Peng D.H."/>
            <person name="Ahmad S."/>
            <person name="Lan S."/>
            <person name="Zhang J.S."/>
            <person name="Tsai W.C."/>
            <person name="Van de Peer Y."/>
            <person name="Liu Z.J."/>
        </authorList>
    </citation>
    <scope>NUCLEOTIDE SEQUENCE</scope>
    <source>
        <strain evidence="1">CP</strain>
    </source>
</reference>
<sequence>MARNLNGGGGGGNGAEIELMELDVEGVVRLGEREGYPGEKFQQAEQLKKQRRCPMCRWVHRCTMNPKPNRTTGFAAFDAFSPHARLSVDPADSISANSPWGSQLLDLGYTKKQAYLLVAWPHDLYARLSIQ</sequence>
<comment type="caution">
    <text evidence="1">The sequence shown here is derived from an EMBL/GenBank/DDBJ whole genome shotgun (WGS) entry which is preliminary data.</text>
</comment>
<name>A0AAV9DB39_ACOCL</name>
<keyword evidence="2" id="KW-1185">Reference proteome</keyword>
<dbReference type="AlphaFoldDB" id="A0AAV9DB39"/>
<dbReference type="Proteomes" id="UP001180020">
    <property type="component" value="Unassembled WGS sequence"/>
</dbReference>